<dbReference type="InterPro" id="IPR023341">
    <property type="entry name" value="MABP"/>
</dbReference>
<dbReference type="EMBL" id="CAKLDI010000001">
    <property type="protein sequence ID" value="CAH0533246.1"/>
    <property type="molecule type" value="Genomic_DNA"/>
</dbReference>
<keyword evidence="4" id="KW-1185">Reference proteome</keyword>
<evidence type="ECO:0000259" key="2">
    <source>
        <dbReference type="PROSITE" id="PS51498"/>
    </source>
</evidence>
<evidence type="ECO:0000313" key="3">
    <source>
        <dbReference type="EMBL" id="CAH0533246.1"/>
    </source>
</evidence>
<proteinExistence type="predicted"/>
<evidence type="ECO:0000313" key="4">
    <source>
        <dbReference type="Proteomes" id="UP000838672"/>
    </source>
</evidence>
<dbReference type="Pfam" id="PF22356">
    <property type="entry name" value="MACPF_b-prism"/>
    <property type="match status" value="1"/>
</dbReference>
<feature type="domain" description="MABP" evidence="2">
    <location>
        <begin position="351"/>
        <end position="501"/>
    </location>
</feature>
<organism evidence="3 4">
    <name type="scientific">Vibrio stylophorae</name>
    <dbReference type="NCBI Taxonomy" id="659351"/>
    <lineage>
        <taxon>Bacteria</taxon>
        <taxon>Pseudomonadati</taxon>
        <taxon>Pseudomonadota</taxon>
        <taxon>Gammaproteobacteria</taxon>
        <taxon>Vibrionales</taxon>
        <taxon>Vibrionaceae</taxon>
        <taxon>Vibrio</taxon>
    </lineage>
</organism>
<sequence length="501" mass="56360">MSTLTLEPKNAPIVPDRLSTSDIELEREFGQTQQANGRANKVNQSWLQGVEVIGSGYDLFGDYAATESLTCQLFDWQRSEKKDVSFRTNQCVPSVIDVQQRDSSILRKFSGETIEEYHRNLSNVIKMESDACFFAESLRNDFSHSALCLAENAFCRVQHCINKWSLSIRADYQALRSLLYPDVKRALDDAKEARDFEWIFAHYGSHFISGLVMGGRVVLTASTNKMLVDRSYSYDHLAEAVYKSMTGQLPVAALDKYAAALDSFEAHSNVSCNVSGGDSIAASTIFRNHRLDFDMWRETISKSPDFVDFAGSQPVTGIWELCADKERAEAMQQYFESVWVPRREQETQLHADYLDALIVVYGRDAAISAPEGYQLIPVNLNEGVAGDFIYLCSHKAKFKPMDTGLPRQCITDIVVVMDNDDAPDGYVKIPVDLNRGTETGRRVNLCYLLEKYNAERAIKDVMIISDHHPDIYAPHGYIRIADDLNAGAGGHYIYLCYSRTA</sequence>
<feature type="domain" description="MACPF" evidence="1">
    <location>
        <begin position="36"/>
        <end position="350"/>
    </location>
</feature>
<protein>
    <recommendedName>
        <fullName evidence="5">MACPF domain-containing protein</fullName>
    </recommendedName>
</protein>
<accession>A0ABN8DTD6</accession>
<dbReference type="Pfam" id="PF01823">
    <property type="entry name" value="MACPF"/>
    <property type="match status" value="1"/>
</dbReference>
<dbReference type="Proteomes" id="UP000838672">
    <property type="component" value="Unassembled WGS sequence"/>
</dbReference>
<evidence type="ECO:0008006" key="5">
    <source>
        <dbReference type="Google" id="ProtNLM"/>
    </source>
</evidence>
<gene>
    <name evidence="3" type="ORF">VST7929_01110</name>
</gene>
<evidence type="ECO:0000259" key="1">
    <source>
        <dbReference type="PROSITE" id="PS51412"/>
    </source>
</evidence>
<dbReference type="Gene3D" id="2.100.10.50">
    <property type="match status" value="1"/>
</dbReference>
<dbReference type="RefSeq" id="WP_237465576.1">
    <property type="nucleotide sequence ID" value="NZ_CAKLDI010000001.1"/>
</dbReference>
<dbReference type="PROSITE" id="PS51412">
    <property type="entry name" value="MACPF_2"/>
    <property type="match status" value="1"/>
</dbReference>
<dbReference type="InterPro" id="IPR020864">
    <property type="entry name" value="MACPF"/>
</dbReference>
<comment type="caution">
    <text evidence="3">The sequence shown here is derived from an EMBL/GenBank/DDBJ whole genome shotgun (WGS) entry which is preliminary data.</text>
</comment>
<dbReference type="PROSITE" id="PS51498">
    <property type="entry name" value="MABP"/>
    <property type="match status" value="1"/>
</dbReference>
<reference evidence="3" key="1">
    <citation type="submission" date="2021-11" db="EMBL/GenBank/DDBJ databases">
        <authorList>
            <person name="Rodrigo-Torres L."/>
            <person name="Arahal R. D."/>
            <person name="Lucena T."/>
        </authorList>
    </citation>
    <scope>NUCLEOTIDE SEQUENCE</scope>
    <source>
        <strain evidence="3">CECT 7929</strain>
    </source>
</reference>
<name>A0ABN8DTD6_9VIBR</name>